<evidence type="ECO:0000256" key="1">
    <source>
        <dbReference type="ARBA" id="ARBA00006484"/>
    </source>
</evidence>
<dbReference type="PRINTS" id="PR00081">
    <property type="entry name" value="GDHRDH"/>
</dbReference>
<dbReference type="InterPro" id="IPR057326">
    <property type="entry name" value="KR_dom"/>
</dbReference>
<dbReference type="GO" id="GO:0016491">
    <property type="term" value="F:oxidoreductase activity"/>
    <property type="evidence" value="ECO:0007669"/>
    <property type="project" value="UniProtKB-KW"/>
</dbReference>
<evidence type="ECO:0000256" key="3">
    <source>
        <dbReference type="RuleBase" id="RU000363"/>
    </source>
</evidence>
<evidence type="ECO:0000313" key="6">
    <source>
        <dbReference type="Proteomes" id="UP000030988"/>
    </source>
</evidence>
<dbReference type="PROSITE" id="PS00061">
    <property type="entry name" value="ADH_SHORT"/>
    <property type="match status" value="1"/>
</dbReference>
<evidence type="ECO:0000259" key="4">
    <source>
        <dbReference type="SMART" id="SM00822"/>
    </source>
</evidence>
<dbReference type="OrthoDB" id="9781689at2"/>
<dbReference type="SUPFAM" id="SSF51735">
    <property type="entry name" value="NAD(P)-binding Rossmann-fold domains"/>
    <property type="match status" value="1"/>
</dbReference>
<keyword evidence="2" id="KW-0560">Oxidoreductase</keyword>
<gene>
    <name evidence="5" type="ORF">PK98_06805</name>
</gene>
<dbReference type="AlphaFoldDB" id="A0A0B2BX73"/>
<dbReference type="PANTHER" id="PTHR44196:SF1">
    <property type="entry name" value="DEHYDROGENASE_REDUCTASE SDR FAMILY MEMBER 7B"/>
    <property type="match status" value="1"/>
</dbReference>
<dbReference type="InterPro" id="IPR036291">
    <property type="entry name" value="NAD(P)-bd_dom_sf"/>
</dbReference>
<dbReference type="Pfam" id="PF00106">
    <property type="entry name" value="adh_short"/>
    <property type="match status" value="1"/>
</dbReference>
<protein>
    <submittedName>
        <fullName evidence="5">Short-chain dehydrogenase</fullName>
    </submittedName>
</protein>
<organism evidence="5 6">
    <name type="scientific">Croceibacterium mercuriale</name>
    <dbReference type="NCBI Taxonomy" id="1572751"/>
    <lineage>
        <taxon>Bacteria</taxon>
        <taxon>Pseudomonadati</taxon>
        <taxon>Pseudomonadota</taxon>
        <taxon>Alphaproteobacteria</taxon>
        <taxon>Sphingomonadales</taxon>
        <taxon>Erythrobacteraceae</taxon>
        <taxon>Croceibacterium</taxon>
    </lineage>
</organism>
<dbReference type="STRING" id="1572751.PK98_06805"/>
<dbReference type="PANTHER" id="PTHR44196">
    <property type="entry name" value="DEHYDROGENASE/REDUCTASE SDR FAMILY MEMBER 7B"/>
    <property type="match status" value="1"/>
</dbReference>
<sequence>MPATPKLKSVAEQTIVITGATSGHGLATAQMAAEAGARVMLAARDEDALRHAVGGIRQKGGTAEYVVTDVSQVQDVDRLAEETILRFGGFDSWINNAGSGAYGELAELSLEDHRQVFETNYWGLVHGSLAALRHLQNRPQGGALINVGSINGDMASPILGAYNASKHAVKGFTDSLRIEVLKNGHPVSVTLIKPSAIGTPFPQHGRNITGESGRLPPPLYAPEVVARAILDAVSHPRRSVTVGGAGKLQVLAATMLPNLFDRLATTMGPVLTDPSRPVGNKAGNLYAPQGNDGATEGRQHGRRFSIFTIAARHPAALIGVAGGLTAGTIWAVTRGFKRA</sequence>
<dbReference type="Gene3D" id="3.40.50.720">
    <property type="entry name" value="NAD(P)-binding Rossmann-like Domain"/>
    <property type="match status" value="1"/>
</dbReference>
<dbReference type="SMART" id="SM00822">
    <property type="entry name" value="PKS_KR"/>
    <property type="match status" value="1"/>
</dbReference>
<reference evidence="5 6" key="1">
    <citation type="submission" date="2014-11" db="EMBL/GenBank/DDBJ databases">
        <title>Draft genome sequence of Kirrobacter mercurialis.</title>
        <authorList>
            <person name="Coil D.A."/>
            <person name="Eisen J.A."/>
        </authorList>
    </citation>
    <scope>NUCLEOTIDE SEQUENCE [LARGE SCALE GENOMIC DNA]</scope>
    <source>
        <strain evidence="5 6">Coronado</strain>
    </source>
</reference>
<accession>A0A0B2BX73</accession>
<evidence type="ECO:0000256" key="2">
    <source>
        <dbReference type="ARBA" id="ARBA00023002"/>
    </source>
</evidence>
<dbReference type="GO" id="GO:0016020">
    <property type="term" value="C:membrane"/>
    <property type="evidence" value="ECO:0007669"/>
    <property type="project" value="TreeGrafter"/>
</dbReference>
<dbReference type="Proteomes" id="UP000030988">
    <property type="component" value="Unassembled WGS sequence"/>
</dbReference>
<dbReference type="InterPro" id="IPR020904">
    <property type="entry name" value="Sc_DH/Rdtase_CS"/>
</dbReference>
<proteinExistence type="inferred from homology"/>
<comment type="caution">
    <text evidence="5">The sequence shown here is derived from an EMBL/GenBank/DDBJ whole genome shotgun (WGS) entry which is preliminary data.</text>
</comment>
<name>A0A0B2BX73_9SPHN</name>
<dbReference type="PRINTS" id="PR00080">
    <property type="entry name" value="SDRFAMILY"/>
</dbReference>
<dbReference type="EMBL" id="JTDN01000001">
    <property type="protein sequence ID" value="KHL26198.1"/>
    <property type="molecule type" value="Genomic_DNA"/>
</dbReference>
<dbReference type="InterPro" id="IPR002347">
    <property type="entry name" value="SDR_fam"/>
</dbReference>
<feature type="domain" description="Ketoreductase" evidence="4">
    <location>
        <begin position="13"/>
        <end position="190"/>
    </location>
</feature>
<evidence type="ECO:0000313" key="5">
    <source>
        <dbReference type="EMBL" id="KHL26198.1"/>
    </source>
</evidence>
<dbReference type="RefSeq" id="WP_039095253.1">
    <property type="nucleotide sequence ID" value="NZ_JTDN01000001.1"/>
</dbReference>
<keyword evidence="6" id="KW-1185">Reference proteome</keyword>
<dbReference type="NCBIfam" id="NF005495">
    <property type="entry name" value="PRK07109.1"/>
    <property type="match status" value="1"/>
</dbReference>
<comment type="similarity">
    <text evidence="1 3">Belongs to the short-chain dehydrogenases/reductases (SDR) family.</text>
</comment>